<keyword evidence="8" id="KW-0051">Antiviral defense</keyword>
<accession>A0A3A1NDE3</accession>
<evidence type="ECO:0000256" key="1">
    <source>
        <dbReference type="ARBA" id="ARBA00022679"/>
    </source>
</evidence>
<comment type="caution">
    <text evidence="13">The sequence shown here is derived from an EMBL/GenBank/DDBJ whole genome shotgun (WGS) entry which is preliminary data.</text>
</comment>
<proteinExistence type="predicted"/>
<comment type="catalytic activity">
    <reaction evidence="11">
        <text>GTP + ATP = 3',3'-cGAMP + 2 diphosphate</text>
        <dbReference type="Rhea" id="RHEA:35647"/>
        <dbReference type="ChEBI" id="CHEBI:30616"/>
        <dbReference type="ChEBI" id="CHEBI:33019"/>
        <dbReference type="ChEBI" id="CHEBI:37565"/>
        <dbReference type="ChEBI" id="CHEBI:71501"/>
    </reaction>
    <physiologicalReaction direction="left-to-right" evidence="11">
        <dbReference type="Rhea" id="RHEA:35648"/>
    </physiologicalReaction>
</comment>
<evidence type="ECO:0000256" key="6">
    <source>
        <dbReference type="ARBA" id="ARBA00022842"/>
    </source>
</evidence>
<keyword evidence="6" id="KW-0460">Magnesium</keyword>
<evidence type="ECO:0000256" key="9">
    <source>
        <dbReference type="ARBA" id="ARBA00023134"/>
    </source>
</evidence>
<reference evidence="13 15" key="1">
    <citation type="submission" date="2018-08" db="EMBL/GenBank/DDBJ databases">
        <title>Proposal of Muricauda 72 sp.nov. and Muricauda NH166 sp.nov., isolated from seawater.</title>
        <authorList>
            <person name="Cheng H."/>
            <person name="Wu Y.-H."/>
            <person name="Guo L.-L."/>
            <person name="Xu X.-W."/>
        </authorList>
    </citation>
    <scope>NUCLEOTIDE SEQUENCE [LARGE SCALE GENOMIC DNA]</scope>
    <source>
        <strain evidence="13 15">72</strain>
    </source>
</reference>
<keyword evidence="1 13" id="KW-0808">Transferase</keyword>
<keyword evidence="3" id="KW-0479">Metal-binding</keyword>
<organism evidence="13 15">
    <name type="scientific">Flagellimonas pelagia</name>
    <dbReference type="NCBI Taxonomy" id="2306998"/>
    <lineage>
        <taxon>Bacteria</taxon>
        <taxon>Pseudomonadati</taxon>
        <taxon>Bacteroidota</taxon>
        <taxon>Flavobacteriia</taxon>
        <taxon>Flavobacteriales</taxon>
        <taxon>Flavobacteriaceae</taxon>
        <taxon>Flagellimonas</taxon>
    </lineage>
</organism>
<dbReference type="EMBL" id="VNWK01000035">
    <property type="protein sequence ID" value="TXJ91497.1"/>
    <property type="molecule type" value="Genomic_DNA"/>
</dbReference>
<evidence type="ECO:0000256" key="10">
    <source>
        <dbReference type="ARBA" id="ARBA00044145"/>
    </source>
</evidence>
<dbReference type="AlphaFoldDB" id="A0A3A1NDE3"/>
<protein>
    <recommendedName>
        <fullName evidence="10">Cyclic GMP-AMP synthase</fullName>
    </recommendedName>
</protein>
<reference evidence="14 16" key="2">
    <citation type="submission" date="2019-07" db="EMBL/GenBank/DDBJ databases">
        <title>Draft genome of two Muricauda strains isolated from deep sea.</title>
        <authorList>
            <person name="Sun C."/>
        </authorList>
    </citation>
    <scope>NUCLEOTIDE SEQUENCE [LARGE SCALE GENOMIC DNA]</scope>
    <source>
        <strain evidence="14 16">72</strain>
    </source>
</reference>
<evidence type="ECO:0000256" key="4">
    <source>
        <dbReference type="ARBA" id="ARBA00022741"/>
    </source>
</evidence>
<sequence length="321" mass="37139">MNPWLIRLIVLGIAYVIGKEVFKSDEKFEITDDSNCDDLFKKFNHTITIHPDKVANLRRAHNTIRSKVSAYFEKYTNLPIPNFYIQGSYKMGTVIENRSTICDVDLGVFFPQHPNMNVETIQNHLKKALIGHTSKGVTIKTNCVRLNYVRDFHIDLPIYYIDAYSNKTYFGSRGYEWEHSEPKAFIEWFKKETSNKPQLIRIIRYLKAWSDHTKAKTGKKFPSGLALTLWAIQCYEKNGRDDVAFFNTSSAIMEYLHNKKTWNAIMPVPPGDDVMHRLTSSQKDAFYEEIGEMVSLAADAVSAPNKLKATTKWRKIFGNRF</sequence>
<dbReference type="GO" id="GO:0005524">
    <property type="term" value="F:ATP binding"/>
    <property type="evidence" value="ECO:0007669"/>
    <property type="project" value="UniProtKB-KW"/>
</dbReference>
<dbReference type="GO" id="GO:0005525">
    <property type="term" value="F:GTP binding"/>
    <property type="evidence" value="ECO:0007669"/>
    <property type="project" value="UniProtKB-KW"/>
</dbReference>
<dbReference type="Pfam" id="PF21654">
    <property type="entry name" value="DncV-like_NTFase"/>
    <property type="match status" value="1"/>
</dbReference>
<keyword evidence="4" id="KW-0547">Nucleotide-binding</keyword>
<feature type="domain" description="Cyclic GMP-AMP synthase DncV-like nucleotidyltransferase" evidence="12">
    <location>
        <begin position="81"/>
        <end position="159"/>
    </location>
</feature>
<name>A0A3A1NDE3_9FLAO</name>
<evidence type="ECO:0000313" key="14">
    <source>
        <dbReference type="EMBL" id="TXJ91497.1"/>
    </source>
</evidence>
<keyword evidence="2" id="KW-0548">Nucleotidyltransferase</keyword>
<keyword evidence="9" id="KW-0342">GTP-binding</keyword>
<dbReference type="NCBIfam" id="NF041078">
    <property type="entry name" value="cGAS"/>
    <property type="match status" value="1"/>
</dbReference>
<dbReference type="SUPFAM" id="SSF81301">
    <property type="entry name" value="Nucleotidyltransferase"/>
    <property type="match status" value="1"/>
</dbReference>
<keyword evidence="16" id="KW-1185">Reference proteome</keyword>
<dbReference type="GO" id="GO:0009117">
    <property type="term" value="P:nucleotide metabolic process"/>
    <property type="evidence" value="ECO:0007669"/>
    <property type="project" value="UniProtKB-KW"/>
</dbReference>
<evidence type="ECO:0000256" key="2">
    <source>
        <dbReference type="ARBA" id="ARBA00022695"/>
    </source>
</evidence>
<dbReference type="GO" id="GO:0046872">
    <property type="term" value="F:metal ion binding"/>
    <property type="evidence" value="ECO:0007669"/>
    <property type="project" value="UniProtKB-KW"/>
</dbReference>
<dbReference type="GO" id="GO:0051607">
    <property type="term" value="P:defense response to virus"/>
    <property type="evidence" value="ECO:0007669"/>
    <property type="project" value="UniProtKB-KW"/>
</dbReference>
<dbReference type="CDD" id="cd05400">
    <property type="entry name" value="NT_2-5OAS_ClassI-CCAase"/>
    <property type="match status" value="1"/>
</dbReference>
<gene>
    <name evidence="13" type="ORF">D2V05_16880</name>
    <name evidence="14" type="ORF">FQ017_16735</name>
</gene>
<keyword evidence="5" id="KW-0067">ATP-binding</keyword>
<dbReference type="InterPro" id="IPR047805">
    <property type="entry name" value="GAMP_synthase"/>
</dbReference>
<dbReference type="Proteomes" id="UP000321621">
    <property type="component" value="Unassembled WGS sequence"/>
</dbReference>
<dbReference type="Proteomes" id="UP000266691">
    <property type="component" value="Unassembled WGS sequence"/>
</dbReference>
<dbReference type="InterPro" id="IPR048445">
    <property type="entry name" value="DncV-like_NTFase"/>
</dbReference>
<evidence type="ECO:0000313" key="16">
    <source>
        <dbReference type="Proteomes" id="UP000321621"/>
    </source>
</evidence>
<evidence type="ECO:0000256" key="5">
    <source>
        <dbReference type="ARBA" id="ARBA00022840"/>
    </source>
</evidence>
<dbReference type="GO" id="GO:0140701">
    <property type="term" value="F:3',3'-cyclic GMP-AMP synthase activity"/>
    <property type="evidence" value="ECO:0007669"/>
    <property type="project" value="InterPro"/>
</dbReference>
<evidence type="ECO:0000313" key="15">
    <source>
        <dbReference type="Proteomes" id="UP000266691"/>
    </source>
</evidence>
<dbReference type="InterPro" id="IPR043519">
    <property type="entry name" value="NT_sf"/>
</dbReference>
<dbReference type="OrthoDB" id="661552at2"/>
<dbReference type="InterPro" id="IPR006116">
    <property type="entry name" value="NT_2-5OAS_ClassI-CCAase"/>
</dbReference>
<dbReference type="EMBL" id="QXFI01000035">
    <property type="protein sequence ID" value="RIV42468.1"/>
    <property type="molecule type" value="Genomic_DNA"/>
</dbReference>
<dbReference type="RefSeq" id="WP_119648699.1">
    <property type="nucleotide sequence ID" value="NZ_QXFI01000035.1"/>
</dbReference>
<evidence type="ECO:0000256" key="3">
    <source>
        <dbReference type="ARBA" id="ARBA00022723"/>
    </source>
</evidence>
<evidence type="ECO:0000256" key="11">
    <source>
        <dbReference type="ARBA" id="ARBA00048304"/>
    </source>
</evidence>
<keyword evidence="7" id="KW-0546">Nucleotide metabolism</keyword>
<evidence type="ECO:0000259" key="12">
    <source>
        <dbReference type="Pfam" id="PF21654"/>
    </source>
</evidence>
<evidence type="ECO:0000256" key="7">
    <source>
        <dbReference type="ARBA" id="ARBA00023080"/>
    </source>
</evidence>
<evidence type="ECO:0000256" key="8">
    <source>
        <dbReference type="ARBA" id="ARBA00023118"/>
    </source>
</evidence>
<evidence type="ECO:0000313" key="13">
    <source>
        <dbReference type="EMBL" id="RIV42468.1"/>
    </source>
</evidence>